<feature type="transmembrane region" description="Helical" evidence="1">
    <location>
        <begin position="12"/>
        <end position="30"/>
    </location>
</feature>
<dbReference type="GeneID" id="7171760"/>
<feature type="transmembrane region" description="Helical" evidence="1">
    <location>
        <begin position="298"/>
        <end position="318"/>
    </location>
</feature>
<feature type="transmembrane region" description="Helical" evidence="1">
    <location>
        <begin position="226"/>
        <end position="247"/>
    </location>
</feature>
<organism evidence="2 3">
    <name type="scientific">Desulfurococcus amylolyticus (strain DSM 18924 / JCM 16383 / VKM B-2413 / 1221n)</name>
    <name type="common">Desulfurococcus kamchatkensis</name>
    <dbReference type="NCBI Taxonomy" id="490899"/>
    <lineage>
        <taxon>Archaea</taxon>
        <taxon>Thermoproteota</taxon>
        <taxon>Thermoprotei</taxon>
        <taxon>Desulfurococcales</taxon>
        <taxon>Desulfurococcaceae</taxon>
        <taxon>Desulfurococcus</taxon>
    </lineage>
</organism>
<protein>
    <submittedName>
        <fullName evidence="2">Uncharacterized protein</fullName>
    </submittedName>
</protein>
<evidence type="ECO:0000313" key="3">
    <source>
        <dbReference type="Proteomes" id="UP000006903"/>
    </source>
</evidence>
<keyword evidence="1" id="KW-0812">Transmembrane</keyword>
<keyword evidence="1" id="KW-1133">Transmembrane helix</keyword>
<accession>B8D491</accession>
<evidence type="ECO:0000313" key="2">
    <source>
        <dbReference type="EMBL" id="ACL10922.1"/>
    </source>
</evidence>
<proteinExistence type="predicted"/>
<reference evidence="2 3" key="1">
    <citation type="journal article" date="2009" name="J. Bacteriol.">
        <title>Complete genome sequence of the anaerobic, protein-degrading hyperthermophilic crenarchaeon Desulfurococcus kamchatkensis.</title>
        <authorList>
            <person name="Ravin N.V."/>
            <person name="Mardanov A.V."/>
            <person name="Beletsky A.V."/>
            <person name="Kublanov I.V."/>
            <person name="Kolganova T.V."/>
            <person name="Lebedinsky A.V."/>
            <person name="Chernyh N.A."/>
            <person name="Bonch-Osmolovskaya E.A."/>
            <person name="Skryabin K.G."/>
        </authorList>
    </citation>
    <scope>NUCLEOTIDE SEQUENCE [LARGE SCALE GENOMIC DNA]</scope>
    <source>
        <strain evidence="3">DSM 18924 / JCM 16383 / VKM B-2413 / 1221n</strain>
    </source>
</reference>
<name>B8D491_DESA1</name>
<feature type="transmembrane region" description="Helical" evidence="1">
    <location>
        <begin position="161"/>
        <end position="179"/>
    </location>
</feature>
<dbReference type="EMBL" id="CP001140">
    <property type="protein sequence ID" value="ACL10922.1"/>
    <property type="molecule type" value="Genomic_DNA"/>
</dbReference>
<sequence length="366" mass="39796">MARLVIEAGRRLVALAILYDASTILVSHMLPNVLGMIVLIVTILLAASMALIGSLTVYILAVSLVTLFSAMVHSIPVASITCLPVLLLLDTVSSIYKGGELSWSGVSSMDIARSLASLLLLYIPMLLVSMLLAHVSWMLVESMENVFLGAAVTNPLVSPIVLSKVFITALTIILVIYFYRVLKAGVEVVALFLFATSRQAVKELARESDIDIVFSPPFSWFLELPIVFLIYPFFYTVIYDVYLPLILGDTPGSMPQGITLFLQFAIGLLAFTISTALVRDFIDPGALRGVEIDGGRGLIIKPLIFTLFIYLTSVMLALRRGYPIIDSLLSPSFSELAGLISSNYIDSSSFFVSLLSDVLRIVGVVT</sequence>
<dbReference type="KEGG" id="dka:DKAM_0596"/>
<feature type="transmembrane region" description="Helical" evidence="1">
    <location>
        <begin position="36"/>
        <end position="68"/>
    </location>
</feature>
<dbReference type="STRING" id="490899.DKAM_0596"/>
<keyword evidence="1" id="KW-0472">Membrane</keyword>
<dbReference type="eggNOG" id="arCOG10277">
    <property type="taxonomic scope" value="Archaea"/>
</dbReference>
<feature type="transmembrane region" description="Helical" evidence="1">
    <location>
        <begin position="259"/>
        <end position="278"/>
    </location>
</feature>
<dbReference type="Proteomes" id="UP000006903">
    <property type="component" value="Chromosome"/>
</dbReference>
<dbReference type="AlphaFoldDB" id="B8D491"/>
<feature type="transmembrane region" description="Helical" evidence="1">
    <location>
        <begin position="75"/>
        <end position="96"/>
    </location>
</feature>
<feature type="transmembrane region" description="Helical" evidence="1">
    <location>
        <begin position="116"/>
        <end position="140"/>
    </location>
</feature>
<evidence type="ECO:0000256" key="1">
    <source>
        <dbReference type="SAM" id="Phobius"/>
    </source>
</evidence>
<dbReference type="HOGENOM" id="CLU_728819_0_0_2"/>
<dbReference type="RefSeq" id="WP_012608263.1">
    <property type="nucleotide sequence ID" value="NC_011766.1"/>
</dbReference>
<gene>
    <name evidence="2" type="ordered locus">DKAM_0596</name>
</gene>